<organism evidence="1 2">
    <name type="scientific">Pseudomonas protegens</name>
    <dbReference type="NCBI Taxonomy" id="380021"/>
    <lineage>
        <taxon>Bacteria</taxon>
        <taxon>Pseudomonadati</taxon>
        <taxon>Pseudomonadota</taxon>
        <taxon>Gammaproteobacteria</taxon>
        <taxon>Pseudomonadales</taxon>
        <taxon>Pseudomonadaceae</taxon>
        <taxon>Pseudomonas</taxon>
    </lineage>
</organism>
<dbReference type="InterPro" id="IPR021508">
    <property type="entry name" value="Gp17-like"/>
</dbReference>
<protein>
    <recommendedName>
        <fullName evidence="3">DUF3168 domain-containing protein</fullName>
    </recommendedName>
</protein>
<name>A0A2T6GH16_9PSED</name>
<accession>A0A2T6GH16</accession>
<gene>
    <name evidence="1" type="ORF">C5U62_22780</name>
</gene>
<evidence type="ECO:0008006" key="3">
    <source>
        <dbReference type="Google" id="ProtNLM"/>
    </source>
</evidence>
<sequence>MIAPIFKVCAASPAVTALLGMSPTRLYPHGEAPEGVVRPYVVWQVVSGSPINYVNGVPDTDRYGLQVDVYAETATSADQVATAIRKAIGWHAYVTGFGVDTRDAATKNYRKGFDVAWLVSL</sequence>
<dbReference type="Proteomes" id="UP000244178">
    <property type="component" value="Unassembled WGS sequence"/>
</dbReference>
<comment type="caution">
    <text evidence="1">The sequence shown here is derived from an EMBL/GenBank/DDBJ whole genome shotgun (WGS) entry which is preliminary data.</text>
</comment>
<dbReference type="EMBL" id="PYJM01000005">
    <property type="protein sequence ID" value="PUA43455.1"/>
    <property type="molecule type" value="Genomic_DNA"/>
</dbReference>
<evidence type="ECO:0000313" key="1">
    <source>
        <dbReference type="EMBL" id="PUA43455.1"/>
    </source>
</evidence>
<evidence type="ECO:0000313" key="2">
    <source>
        <dbReference type="Proteomes" id="UP000244178"/>
    </source>
</evidence>
<reference evidence="1 2" key="1">
    <citation type="submission" date="2018-03" db="EMBL/GenBank/DDBJ databases">
        <title>Draft genome sequence of the plant growth promoting rhizobacterium Pseudomonas protegens strain BNJ-SS-45 isolated from wheat (Triticum aestivum) rhizosphere.</title>
        <authorList>
            <person name="Bajpai A."/>
            <person name="Shende K."/>
            <person name="Meena N."/>
            <person name="Upadhyayula S.R."/>
            <person name="Suravajhala P."/>
            <person name="Medicherla K.M."/>
            <person name="Johri B.N."/>
        </authorList>
    </citation>
    <scope>NUCLEOTIDE SEQUENCE [LARGE SCALE GENOMIC DNA]</scope>
    <source>
        <strain evidence="1 2">BNJ-SS-45</strain>
    </source>
</reference>
<proteinExistence type="predicted"/>
<dbReference type="Pfam" id="PF11367">
    <property type="entry name" value="Tail_completion_gp17"/>
    <property type="match status" value="1"/>
</dbReference>
<dbReference type="RefSeq" id="WP_108545660.1">
    <property type="nucleotide sequence ID" value="NZ_PYJM01000005.1"/>
</dbReference>
<dbReference type="AlphaFoldDB" id="A0A2T6GH16"/>